<comment type="caution">
    <text evidence="8">The sequence shown here is derived from an EMBL/GenBank/DDBJ whole genome shotgun (WGS) entry which is preliminary data.</text>
</comment>
<keyword evidence="9" id="KW-1185">Reference proteome</keyword>
<keyword evidence="4" id="KW-0653">Protein transport</keyword>
<feature type="signal peptide" evidence="6">
    <location>
        <begin position="1"/>
        <end position="20"/>
    </location>
</feature>
<evidence type="ECO:0000256" key="2">
    <source>
        <dbReference type="ARBA" id="ARBA00022448"/>
    </source>
</evidence>
<accession>A0AAE1C1U6</accession>
<dbReference type="Pfam" id="PF08314">
    <property type="entry name" value="Sec39"/>
    <property type="match status" value="1"/>
</dbReference>
<dbReference type="Proteomes" id="UP001274830">
    <property type="component" value="Unassembled WGS sequence"/>
</dbReference>
<name>A0AAE1C1U6_9PEZI</name>
<feature type="domain" description="Sec39" evidence="7">
    <location>
        <begin position="11"/>
        <end position="844"/>
    </location>
</feature>
<evidence type="ECO:0000256" key="5">
    <source>
        <dbReference type="SAM" id="MobiDB-lite"/>
    </source>
</evidence>
<protein>
    <recommendedName>
        <fullName evidence="7">Sec39 domain-containing protein</fullName>
    </recommendedName>
</protein>
<sequence length="994" mass="110508">MAKELSKAKCILLAVHFASAANVKALHSFTPTRSDVLDPELILRIILTYLPESLDPKEYVKYVEEVGTRLYLDIQREEIELDITPVQDIPEEQAQKQVKKLKLLDTSSPTFPPHAPNDLLTRFLCHRAYRIDLETGLLSYIPPLIEPFLPRNEYLKTWYISVVLPIVRLEVEYYGNESDTPQIGLKEFSELEGPTGIDVLLQKGERKDGQVPMTSHSNTTIGRDVKSLVGPWMYGHTERKRRKLGHSRHNSGGGDEDTDKDLAQRVRKISLSGVSAEDKTGHDWEYMYKWMVRKASNQNFILVAHCIEDWDGPSDVDFGGLSQGGRDYMDDELLRKLESQYAQAAFATCYASQEDSKDTIRGAHGILARLAELLDFIPPPDLASSVDSLPKVERHATRLEKSSDTNELAPASLLTPEHPLTTPRMETYMLLQMLVYSAYQFDGLGYPIAIVKVARIQFYDTHEEQLALLQKILKGLATRNGGKRDEAQWTADREKLMWLWNWGIESDDENAEEGAGVLGRVKRKVFEEEMLKVFTETGCHEMVKKLYLADGPSGESTSLSREMIETVILAKAMESYDGASNGNKTRGGVRRASETIDTFKSFFPNSTRLRQATSLIASTHALSFYSLTLQHGVPFKPVSIRVSSDPVTLIDKVLEQNPRSYTKLDDLVEIGKNLVSSGLPQSNANANAADSTEMRAGDLQKIRKEAERRVTFMAVEAALREDDFETAYSYIVNRLTPSGADLTAPSQAEAAKKHARSSSTASSRARRHKQAEDDISWRAAFLAGRYRPTTSTPPTLRRLEQRTELLSLALLLAPTAQLTDILAVWRRCEEETTTFQKSQQQAEEDFDDRADKRGSLSALPGNFTLTGDQPEMILNQRRREMGRLGAGGAANTAERGAPMSMFDLTRSAARAFSRNAFPLSAGAAAPAAQTLERVLSDLSEGQKGLESSVDSLGSNEGGQQRVRKRDMIADTVEGGLAAGLGWVLGAKPAERGGQ</sequence>
<feature type="compositionally biased region" description="Basic residues" evidence="5">
    <location>
        <begin position="239"/>
        <end position="249"/>
    </location>
</feature>
<dbReference type="AlphaFoldDB" id="A0AAE1C1U6"/>
<dbReference type="GO" id="GO:0005783">
    <property type="term" value="C:endoplasmic reticulum"/>
    <property type="evidence" value="ECO:0007669"/>
    <property type="project" value="UniProtKB-SubCell"/>
</dbReference>
<evidence type="ECO:0000313" key="9">
    <source>
        <dbReference type="Proteomes" id="UP001274830"/>
    </source>
</evidence>
<feature type="compositionally biased region" description="Polar residues" evidence="5">
    <location>
        <begin position="948"/>
        <end position="958"/>
    </location>
</feature>
<gene>
    <name evidence="8" type="ORF">LTR78_005494</name>
</gene>
<dbReference type="PANTHER" id="PTHR40787:SF3">
    <property type="entry name" value="PROTEIN TRANSPORT PROTEIN SEC39"/>
    <property type="match status" value="1"/>
</dbReference>
<feature type="region of interest" description="Disordered" evidence="5">
    <location>
        <begin position="396"/>
        <end position="417"/>
    </location>
</feature>
<dbReference type="GO" id="GO:0006890">
    <property type="term" value="P:retrograde vesicle-mediated transport, Golgi to endoplasmic reticulum"/>
    <property type="evidence" value="ECO:0007669"/>
    <property type="project" value="InterPro"/>
</dbReference>
<keyword evidence="2" id="KW-0813">Transport</keyword>
<proteinExistence type="predicted"/>
<reference evidence="8" key="1">
    <citation type="submission" date="2023-07" db="EMBL/GenBank/DDBJ databases">
        <title>Black Yeasts Isolated from many extreme environments.</title>
        <authorList>
            <person name="Coleine C."/>
            <person name="Stajich J.E."/>
            <person name="Selbmann L."/>
        </authorList>
    </citation>
    <scope>NUCLEOTIDE SEQUENCE</scope>
    <source>
        <strain evidence="8">CCFEE 5485</strain>
    </source>
</reference>
<dbReference type="GO" id="GO:0015031">
    <property type="term" value="P:protein transport"/>
    <property type="evidence" value="ECO:0007669"/>
    <property type="project" value="UniProtKB-KW"/>
</dbReference>
<feature type="region of interest" description="Disordered" evidence="5">
    <location>
        <begin position="742"/>
        <end position="772"/>
    </location>
</feature>
<feature type="chain" id="PRO_5041980517" description="Sec39 domain-containing protein" evidence="6">
    <location>
        <begin position="21"/>
        <end position="994"/>
    </location>
</feature>
<feature type="region of interest" description="Disordered" evidence="5">
    <location>
        <begin position="834"/>
        <end position="868"/>
    </location>
</feature>
<dbReference type="EMBL" id="JAUTXT010000018">
    <property type="protein sequence ID" value="KAK3674772.1"/>
    <property type="molecule type" value="Genomic_DNA"/>
</dbReference>
<evidence type="ECO:0000256" key="3">
    <source>
        <dbReference type="ARBA" id="ARBA00022824"/>
    </source>
</evidence>
<dbReference type="PANTHER" id="PTHR40787">
    <property type="entry name" value="SECRETED PROTEIN"/>
    <property type="match status" value="1"/>
</dbReference>
<dbReference type="InterPro" id="IPR013244">
    <property type="entry name" value="Sec39_domain"/>
</dbReference>
<feature type="region of interest" description="Disordered" evidence="5">
    <location>
        <begin position="239"/>
        <end position="260"/>
    </location>
</feature>
<feature type="region of interest" description="Disordered" evidence="5">
    <location>
        <begin position="942"/>
        <end position="964"/>
    </location>
</feature>
<evidence type="ECO:0000256" key="1">
    <source>
        <dbReference type="ARBA" id="ARBA00004240"/>
    </source>
</evidence>
<evidence type="ECO:0000256" key="4">
    <source>
        <dbReference type="ARBA" id="ARBA00022927"/>
    </source>
</evidence>
<evidence type="ECO:0000259" key="7">
    <source>
        <dbReference type="Pfam" id="PF08314"/>
    </source>
</evidence>
<organism evidence="8 9">
    <name type="scientific">Recurvomyces mirabilis</name>
    <dbReference type="NCBI Taxonomy" id="574656"/>
    <lineage>
        <taxon>Eukaryota</taxon>
        <taxon>Fungi</taxon>
        <taxon>Dikarya</taxon>
        <taxon>Ascomycota</taxon>
        <taxon>Pezizomycotina</taxon>
        <taxon>Dothideomycetes</taxon>
        <taxon>Dothideomycetidae</taxon>
        <taxon>Mycosphaerellales</taxon>
        <taxon>Teratosphaeriaceae</taxon>
        <taxon>Recurvomyces</taxon>
    </lineage>
</organism>
<comment type="subcellular location">
    <subcellularLocation>
        <location evidence="1">Endoplasmic reticulum</location>
    </subcellularLocation>
</comment>
<keyword evidence="6" id="KW-0732">Signal</keyword>
<evidence type="ECO:0000256" key="6">
    <source>
        <dbReference type="SAM" id="SignalP"/>
    </source>
</evidence>
<evidence type="ECO:0000313" key="8">
    <source>
        <dbReference type="EMBL" id="KAK3674772.1"/>
    </source>
</evidence>
<keyword evidence="3" id="KW-0256">Endoplasmic reticulum</keyword>